<organism evidence="1">
    <name type="scientific">Arion vulgaris</name>
    <dbReference type="NCBI Taxonomy" id="1028688"/>
    <lineage>
        <taxon>Eukaryota</taxon>
        <taxon>Metazoa</taxon>
        <taxon>Spiralia</taxon>
        <taxon>Lophotrochozoa</taxon>
        <taxon>Mollusca</taxon>
        <taxon>Gastropoda</taxon>
        <taxon>Heterobranchia</taxon>
        <taxon>Euthyneura</taxon>
        <taxon>Panpulmonata</taxon>
        <taxon>Eupulmonata</taxon>
        <taxon>Stylommatophora</taxon>
        <taxon>Helicina</taxon>
        <taxon>Arionoidea</taxon>
        <taxon>Arionidae</taxon>
        <taxon>Arion</taxon>
    </lineage>
</organism>
<feature type="non-terminal residue" evidence="1">
    <location>
        <position position="97"/>
    </location>
</feature>
<proteinExistence type="predicted"/>
<dbReference type="InterPro" id="IPR038185">
    <property type="entry name" value="MyTH4_dom_sf"/>
</dbReference>
<protein>
    <submittedName>
        <fullName evidence="1">Uncharacterized protein</fullName>
    </submittedName>
</protein>
<sequence>VILRFMSDLPEPRYPTNMSETKDSTPVMTKIYSTLGRKFNKKDLEEAMKMGEEMEKEATNIPYAQNPGKKSTRKKIVSLTLKKRSKITEDVTHRLQH</sequence>
<evidence type="ECO:0000313" key="1">
    <source>
        <dbReference type="EMBL" id="CEK65822.1"/>
    </source>
</evidence>
<dbReference type="Gene3D" id="1.25.40.530">
    <property type="entry name" value="MyTH4 domain"/>
    <property type="match status" value="1"/>
</dbReference>
<name>A0A0B6ZBJ8_9EUPU</name>
<dbReference type="EMBL" id="HACG01018957">
    <property type="protein sequence ID" value="CEK65822.1"/>
    <property type="molecule type" value="Transcribed_RNA"/>
</dbReference>
<accession>A0A0B6ZBJ8</accession>
<gene>
    <name evidence="1" type="primary">ORF56379</name>
</gene>
<feature type="non-terminal residue" evidence="1">
    <location>
        <position position="1"/>
    </location>
</feature>
<reference evidence="1" key="1">
    <citation type="submission" date="2014-12" db="EMBL/GenBank/DDBJ databases">
        <title>Insight into the proteome of Arion vulgaris.</title>
        <authorList>
            <person name="Aradska J."/>
            <person name="Bulat T."/>
            <person name="Smidak R."/>
            <person name="Sarate P."/>
            <person name="Gangsoo J."/>
            <person name="Sialana F."/>
            <person name="Bilban M."/>
            <person name="Lubec G."/>
        </authorList>
    </citation>
    <scope>NUCLEOTIDE SEQUENCE</scope>
    <source>
        <tissue evidence="1">Skin</tissue>
    </source>
</reference>
<dbReference type="AlphaFoldDB" id="A0A0B6ZBJ8"/>